<organism evidence="2 3">
    <name type="scientific">Candidatus Roizmanbacteria bacterium CG10_big_fil_rev_8_21_14_0_10_39_6</name>
    <dbReference type="NCBI Taxonomy" id="1974853"/>
    <lineage>
        <taxon>Bacteria</taxon>
        <taxon>Candidatus Roizmaniibacteriota</taxon>
    </lineage>
</organism>
<keyword evidence="1" id="KW-0812">Transmembrane</keyword>
<feature type="transmembrane region" description="Helical" evidence="1">
    <location>
        <begin position="6"/>
        <end position="26"/>
    </location>
</feature>
<dbReference type="Proteomes" id="UP000229554">
    <property type="component" value="Unassembled WGS sequence"/>
</dbReference>
<feature type="transmembrane region" description="Helical" evidence="1">
    <location>
        <begin position="129"/>
        <end position="151"/>
    </location>
</feature>
<evidence type="ECO:0000256" key="1">
    <source>
        <dbReference type="SAM" id="Phobius"/>
    </source>
</evidence>
<proteinExistence type="predicted"/>
<feature type="non-terminal residue" evidence="2">
    <location>
        <position position="197"/>
    </location>
</feature>
<comment type="caution">
    <text evidence="2">The sequence shown here is derived from an EMBL/GenBank/DDBJ whole genome shotgun (WGS) entry which is preliminary data.</text>
</comment>
<evidence type="ECO:0000313" key="3">
    <source>
        <dbReference type="Proteomes" id="UP000229554"/>
    </source>
</evidence>
<evidence type="ECO:0000313" key="2">
    <source>
        <dbReference type="EMBL" id="PJE63057.1"/>
    </source>
</evidence>
<accession>A0A2M8KT05</accession>
<sequence>MLFAIPIAVCIVWWFSVLHFDFEIFSKGMHIQSLRKQLETNLFYQRAHDSDRMRAYVQLSLFLGSVLVLAFALFEPIAVHPLIVVGLIVSWVFILVGKQFWYEVYAIPFLFLGYGGILSEKIQKKSKNFLKILSVFVLMSLASIALIWRAIGQYGGSSFSYAIYVNSVARSIPSNSTVLISSIPDPYFALKKDPTIT</sequence>
<name>A0A2M8KT05_9BACT</name>
<gene>
    <name evidence="2" type="ORF">COU88_01610</name>
</gene>
<reference evidence="3" key="1">
    <citation type="submission" date="2017-09" db="EMBL/GenBank/DDBJ databases">
        <title>Depth-based differentiation of microbial function through sediment-hosted aquifers and enrichment of novel symbionts in the deep terrestrial subsurface.</title>
        <authorList>
            <person name="Probst A.J."/>
            <person name="Ladd B."/>
            <person name="Jarett J.K."/>
            <person name="Geller-Mcgrath D.E."/>
            <person name="Sieber C.M.K."/>
            <person name="Emerson J.B."/>
            <person name="Anantharaman K."/>
            <person name="Thomas B.C."/>
            <person name="Malmstrom R."/>
            <person name="Stieglmeier M."/>
            <person name="Klingl A."/>
            <person name="Woyke T."/>
            <person name="Ryan C.M."/>
            <person name="Banfield J.F."/>
        </authorList>
    </citation>
    <scope>NUCLEOTIDE SEQUENCE [LARGE SCALE GENOMIC DNA]</scope>
</reference>
<dbReference type="AlphaFoldDB" id="A0A2M8KT05"/>
<feature type="transmembrane region" description="Helical" evidence="1">
    <location>
        <begin position="61"/>
        <end position="94"/>
    </location>
</feature>
<dbReference type="EMBL" id="PFED01000065">
    <property type="protein sequence ID" value="PJE63057.1"/>
    <property type="molecule type" value="Genomic_DNA"/>
</dbReference>
<protein>
    <recommendedName>
        <fullName evidence="4">Glycosyltransferase RgtA/B/C/D-like domain-containing protein</fullName>
    </recommendedName>
</protein>
<feature type="transmembrane region" description="Helical" evidence="1">
    <location>
        <begin position="100"/>
        <end position="117"/>
    </location>
</feature>
<evidence type="ECO:0008006" key="4">
    <source>
        <dbReference type="Google" id="ProtNLM"/>
    </source>
</evidence>
<keyword evidence="1" id="KW-1133">Transmembrane helix</keyword>
<keyword evidence="1" id="KW-0472">Membrane</keyword>